<sequence length="108" mass="12628">MRKLNRRTVLKRIASNQSHGNGIHKKVWPQRYDNLCYTDTSYREYTGAKIEEYRGFIAEWASMEGDNMAAQLPRSTNRTAPAPKATPERMKEILEALRKNQKEQTEKQ</sequence>
<comment type="caution">
    <text evidence="1">The sequence shown here is derived from an EMBL/GenBank/DDBJ whole genome shotgun (WGS) entry which is preliminary data.</text>
</comment>
<evidence type="ECO:0000313" key="1">
    <source>
        <dbReference type="EMBL" id="MEZ8182023.1"/>
    </source>
</evidence>
<reference evidence="1 2" key="1">
    <citation type="submission" date="2024-06" db="EMBL/GenBank/DDBJ databases">
        <authorList>
            <person name="Steensen K."/>
            <person name="Seneca J."/>
            <person name="Bartlau N."/>
            <person name="Yu A.X."/>
            <person name="Polz M.F."/>
        </authorList>
    </citation>
    <scope>NUCLEOTIDE SEQUENCE [LARGE SCALE GENOMIC DNA]</scope>
    <source>
        <strain evidence="1 2">1F145</strain>
    </source>
</reference>
<dbReference type="RefSeq" id="WP_371691006.1">
    <property type="nucleotide sequence ID" value="NZ_JBGONW010000001.1"/>
</dbReference>
<proteinExistence type="predicted"/>
<evidence type="ECO:0000313" key="2">
    <source>
        <dbReference type="Proteomes" id="UP001569200"/>
    </source>
</evidence>
<accession>A0ABV4LUB9</accession>
<dbReference type="Proteomes" id="UP001569200">
    <property type="component" value="Unassembled WGS sequence"/>
</dbReference>
<gene>
    <name evidence="1" type="ORF">ACED33_15160</name>
</gene>
<dbReference type="EMBL" id="JBGOOW010000018">
    <property type="protein sequence ID" value="MEZ8182023.1"/>
    <property type="molecule type" value="Genomic_DNA"/>
</dbReference>
<organism evidence="1 2">
    <name type="scientific">Vibrio splendidus</name>
    <dbReference type="NCBI Taxonomy" id="29497"/>
    <lineage>
        <taxon>Bacteria</taxon>
        <taxon>Pseudomonadati</taxon>
        <taxon>Pseudomonadota</taxon>
        <taxon>Gammaproteobacteria</taxon>
        <taxon>Vibrionales</taxon>
        <taxon>Vibrionaceae</taxon>
        <taxon>Vibrio</taxon>
    </lineage>
</organism>
<keyword evidence="2" id="KW-1185">Reference proteome</keyword>
<protein>
    <submittedName>
        <fullName evidence="1">Uncharacterized protein</fullName>
    </submittedName>
</protein>
<name>A0ABV4LUB9_VIBSP</name>